<dbReference type="InterPro" id="IPR011992">
    <property type="entry name" value="EF-hand-dom_pair"/>
</dbReference>
<dbReference type="Proteomes" id="UP001208570">
    <property type="component" value="Unassembled WGS sequence"/>
</dbReference>
<dbReference type="CDD" id="cd00051">
    <property type="entry name" value="EFh"/>
    <property type="match status" value="1"/>
</dbReference>
<dbReference type="InterPro" id="IPR002048">
    <property type="entry name" value="EF_hand_dom"/>
</dbReference>
<evidence type="ECO:0000256" key="2">
    <source>
        <dbReference type="ARBA" id="ARBA00022737"/>
    </source>
</evidence>
<dbReference type="SMART" id="SM00054">
    <property type="entry name" value="EFh"/>
    <property type="match status" value="2"/>
</dbReference>
<proteinExistence type="predicted"/>
<keyword evidence="1" id="KW-0479">Metal-binding</keyword>
<protein>
    <recommendedName>
        <fullName evidence="4">EF-hand domain-containing protein</fullName>
    </recommendedName>
</protein>
<organism evidence="5 6">
    <name type="scientific">Paralvinella palmiformis</name>
    <dbReference type="NCBI Taxonomy" id="53620"/>
    <lineage>
        <taxon>Eukaryota</taxon>
        <taxon>Metazoa</taxon>
        <taxon>Spiralia</taxon>
        <taxon>Lophotrochozoa</taxon>
        <taxon>Annelida</taxon>
        <taxon>Polychaeta</taxon>
        <taxon>Sedentaria</taxon>
        <taxon>Canalipalpata</taxon>
        <taxon>Terebellida</taxon>
        <taxon>Terebelliformia</taxon>
        <taxon>Alvinellidae</taxon>
        <taxon>Paralvinella</taxon>
    </lineage>
</organism>
<evidence type="ECO:0000313" key="5">
    <source>
        <dbReference type="EMBL" id="KAK2163681.1"/>
    </source>
</evidence>
<accession>A0AAD9K2F8</accession>
<dbReference type="Pfam" id="PF13202">
    <property type="entry name" value="EF-hand_5"/>
    <property type="match status" value="2"/>
</dbReference>
<dbReference type="SUPFAM" id="SSF47473">
    <property type="entry name" value="EF-hand"/>
    <property type="match status" value="1"/>
</dbReference>
<dbReference type="InterPro" id="IPR028846">
    <property type="entry name" value="Recoverin"/>
</dbReference>
<dbReference type="PROSITE" id="PS50222">
    <property type="entry name" value="EF_HAND_2"/>
    <property type="match status" value="2"/>
</dbReference>
<dbReference type="PANTHER" id="PTHR23055:SF69">
    <property type="entry name" value="NEURONAL CALCIUM SENSOR 2"/>
    <property type="match status" value="1"/>
</dbReference>
<dbReference type="InterPro" id="IPR018247">
    <property type="entry name" value="EF_Hand_1_Ca_BS"/>
</dbReference>
<keyword evidence="6" id="KW-1185">Reference proteome</keyword>
<dbReference type="Gene3D" id="1.10.238.10">
    <property type="entry name" value="EF-hand"/>
    <property type="match status" value="1"/>
</dbReference>
<dbReference type="AlphaFoldDB" id="A0AAD9K2F8"/>
<comment type="caution">
    <text evidence="5">The sequence shown here is derived from an EMBL/GenBank/DDBJ whole genome shotgun (WGS) entry which is preliminary data.</text>
</comment>
<feature type="domain" description="EF-hand" evidence="4">
    <location>
        <begin position="55"/>
        <end position="90"/>
    </location>
</feature>
<dbReference type="PRINTS" id="PR00450">
    <property type="entry name" value="RECOVERIN"/>
</dbReference>
<keyword evidence="3" id="KW-0106">Calcium</keyword>
<reference evidence="5" key="1">
    <citation type="journal article" date="2023" name="Mol. Biol. Evol.">
        <title>Third-Generation Sequencing Reveals the Adaptive Role of the Epigenome in Three Deep-Sea Polychaetes.</title>
        <authorList>
            <person name="Perez M."/>
            <person name="Aroh O."/>
            <person name="Sun Y."/>
            <person name="Lan Y."/>
            <person name="Juniper S.K."/>
            <person name="Young C.R."/>
            <person name="Angers B."/>
            <person name="Qian P.Y."/>
        </authorList>
    </citation>
    <scope>NUCLEOTIDE SEQUENCE</scope>
    <source>
        <strain evidence="5">P08H-3</strain>
    </source>
</reference>
<dbReference type="PANTHER" id="PTHR23055">
    <property type="entry name" value="CALCIUM BINDING PROTEINS"/>
    <property type="match status" value="1"/>
</dbReference>
<gene>
    <name evidence="5" type="ORF">LSH36_75g06034</name>
</gene>
<name>A0AAD9K2F8_9ANNE</name>
<evidence type="ECO:0000256" key="1">
    <source>
        <dbReference type="ARBA" id="ARBA00022723"/>
    </source>
</evidence>
<dbReference type="EMBL" id="JAODUP010000075">
    <property type="protein sequence ID" value="KAK2163681.1"/>
    <property type="molecule type" value="Genomic_DNA"/>
</dbReference>
<evidence type="ECO:0000256" key="3">
    <source>
        <dbReference type="ARBA" id="ARBA00022837"/>
    </source>
</evidence>
<evidence type="ECO:0000313" key="6">
    <source>
        <dbReference type="Proteomes" id="UP001208570"/>
    </source>
</evidence>
<feature type="domain" description="EF-hand" evidence="4">
    <location>
        <begin position="142"/>
        <end position="177"/>
    </location>
</feature>
<dbReference type="GO" id="GO:0005509">
    <property type="term" value="F:calcium ion binding"/>
    <property type="evidence" value="ECO:0007669"/>
    <property type="project" value="InterPro"/>
</dbReference>
<dbReference type="PROSITE" id="PS00018">
    <property type="entry name" value="EF_HAND_1"/>
    <property type="match status" value="2"/>
</dbReference>
<keyword evidence="2" id="KW-0677">Repeat</keyword>
<sequence length="190" mass="21200">MFADPVGLDGARGDRCIDQQYPKNQLRVTASHRANERKTNPCTLFPAISITQAGQPEDKLELAFRLYDIDRNGTIEESEMAEVIKGEYYKCCDVPVLVGGGGGDDDDNDDDDDDGIWCFMATFVHMAIYLMMDRDPDSICDAPIGRTRDIFKKMDTNNDGVLSKEEFIRGCLSDETLYNLLACSNVDDTS</sequence>
<evidence type="ECO:0000259" key="4">
    <source>
        <dbReference type="PROSITE" id="PS50222"/>
    </source>
</evidence>